<dbReference type="Proteomes" id="UP000274772">
    <property type="component" value="Chromosome"/>
</dbReference>
<dbReference type="Pfam" id="PF01636">
    <property type="entry name" value="APH"/>
    <property type="match status" value="1"/>
</dbReference>
<evidence type="ECO:0000259" key="1">
    <source>
        <dbReference type="Pfam" id="PF01636"/>
    </source>
</evidence>
<dbReference type="SUPFAM" id="SSF56112">
    <property type="entry name" value="Protein kinase-like (PK-like)"/>
    <property type="match status" value="1"/>
</dbReference>
<accession>A0ABM7FRF9</accession>
<dbReference type="RefSeq" id="WP_232019000.1">
    <property type="nucleotide sequence ID" value="NZ_AP018585.1"/>
</dbReference>
<sequence length="320" mass="37227">MSMLKDKEGRNIISLEEDGTTQYLHKVIKGPKSDALRRYHNCLKWEDLRTNDIRLNSPKLIGYEENDLSLKYQWIENATSLEDELEQPSPNFKNKIAEAADMLVTLHLADITDLNIDSENELPQRESLFYALNKYEYAGCTGAELELFRLLQQDLQFMETIMKESHDNDVCICHGDIRLDQFIYSDDTLWIIDFEELRKGDPTRDLAGLIGSIYFDCLLKTFTETTQDTSNAKEIEDQFIERGVNYIEEMRPLIQLAYQTYVSKKAINIIHLSKNIGWFLVERIMSRAKFSFRLTAIDKAILGIGREIIVFPENLIELFE</sequence>
<keyword evidence="3" id="KW-1185">Reference proteome</keyword>
<feature type="domain" description="Aminoglycoside phosphotransferase" evidence="1">
    <location>
        <begin position="22"/>
        <end position="211"/>
    </location>
</feature>
<protein>
    <recommendedName>
        <fullName evidence="1">Aminoglycoside phosphotransferase domain-containing protein</fullName>
    </recommendedName>
</protein>
<proteinExistence type="predicted"/>
<evidence type="ECO:0000313" key="3">
    <source>
        <dbReference type="Proteomes" id="UP000274772"/>
    </source>
</evidence>
<gene>
    <name evidence="2" type="ORF">JMUB590_0076</name>
</gene>
<evidence type="ECO:0000313" key="2">
    <source>
        <dbReference type="EMBL" id="BBD91186.1"/>
    </source>
</evidence>
<dbReference type="InterPro" id="IPR011009">
    <property type="entry name" value="Kinase-like_dom_sf"/>
</dbReference>
<reference evidence="2 3" key="1">
    <citation type="submission" date="2018-05" db="EMBL/GenBank/DDBJ databases">
        <title>Complete genome sequencing of three human clinical isolates of Staphylococcus caprae reveals virulence factors similar to those of S. epidermidis and S. capitis.</title>
        <authorList>
            <person name="Watanabe S."/>
            <person name="Cui L."/>
        </authorList>
    </citation>
    <scope>NUCLEOTIDE SEQUENCE [LARGE SCALE GENOMIC DNA]</scope>
    <source>
        <strain evidence="2 3">JMUB590</strain>
    </source>
</reference>
<dbReference type="InterPro" id="IPR002575">
    <property type="entry name" value="Aminoglycoside_PTrfase"/>
</dbReference>
<name>A0ABM7FRF9_9STAP</name>
<organism evidence="2 3">
    <name type="scientific">Staphylococcus caprae</name>
    <dbReference type="NCBI Taxonomy" id="29380"/>
    <lineage>
        <taxon>Bacteria</taxon>
        <taxon>Bacillati</taxon>
        <taxon>Bacillota</taxon>
        <taxon>Bacilli</taxon>
        <taxon>Bacillales</taxon>
        <taxon>Staphylococcaceae</taxon>
        <taxon>Staphylococcus</taxon>
    </lineage>
</organism>
<dbReference type="Gene3D" id="3.90.1200.10">
    <property type="match status" value="1"/>
</dbReference>
<dbReference type="EMBL" id="AP018586">
    <property type="protein sequence ID" value="BBD91186.1"/>
    <property type="molecule type" value="Genomic_DNA"/>
</dbReference>
<dbReference type="GeneID" id="58049862"/>